<dbReference type="CDD" id="cd04794">
    <property type="entry name" value="euk_LANCL"/>
    <property type="match status" value="1"/>
</dbReference>
<comment type="caution">
    <text evidence="1">The sequence shown here is derived from an EMBL/GenBank/DDBJ whole genome shotgun (WGS) entry which is preliminary data.</text>
</comment>
<dbReference type="PANTHER" id="PTHR12736:SF7">
    <property type="entry name" value="LANC-LIKE PROTEIN 3"/>
    <property type="match status" value="1"/>
</dbReference>
<dbReference type="SMART" id="SM01260">
    <property type="entry name" value="LANC_like"/>
    <property type="match status" value="1"/>
</dbReference>
<dbReference type="InterPro" id="IPR007822">
    <property type="entry name" value="LANC-like"/>
</dbReference>
<dbReference type="EMBL" id="JAZHXI010000009">
    <property type="protein sequence ID" value="KAL2068464.1"/>
    <property type="molecule type" value="Genomic_DNA"/>
</dbReference>
<dbReference type="Pfam" id="PF05147">
    <property type="entry name" value="LANC_like"/>
    <property type="match status" value="1"/>
</dbReference>
<dbReference type="PRINTS" id="PR01950">
    <property type="entry name" value="LANCSUPER"/>
</dbReference>
<protein>
    <submittedName>
        <fullName evidence="1">Uncharacterized protein</fullName>
    </submittedName>
</protein>
<proteinExistence type="predicted"/>
<reference evidence="1 2" key="1">
    <citation type="journal article" date="2024" name="Commun. Biol.">
        <title>Comparative genomic analysis of thermophilic fungi reveals convergent evolutionary adaptations and gene losses.</title>
        <authorList>
            <person name="Steindorff A.S."/>
            <person name="Aguilar-Pontes M.V."/>
            <person name="Robinson A.J."/>
            <person name="Andreopoulos B."/>
            <person name="LaButti K."/>
            <person name="Kuo A."/>
            <person name="Mondo S."/>
            <person name="Riley R."/>
            <person name="Otillar R."/>
            <person name="Haridas S."/>
            <person name="Lipzen A."/>
            <person name="Grimwood J."/>
            <person name="Schmutz J."/>
            <person name="Clum A."/>
            <person name="Reid I.D."/>
            <person name="Moisan M.C."/>
            <person name="Butler G."/>
            <person name="Nguyen T.T.M."/>
            <person name="Dewar K."/>
            <person name="Conant G."/>
            <person name="Drula E."/>
            <person name="Henrissat B."/>
            <person name="Hansel C."/>
            <person name="Singer S."/>
            <person name="Hutchinson M.I."/>
            <person name="de Vries R.P."/>
            <person name="Natvig D.O."/>
            <person name="Powell A.J."/>
            <person name="Tsang A."/>
            <person name="Grigoriev I.V."/>
        </authorList>
    </citation>
    <scope>NUCLEOTIDE SEQUENCE [LARGE SCALE GENOMIC DNA]</scope>
    <source>
        <strain evidence="1 2">CBS 494.80</strain>
    </source>
</reference>
<name>A0ABR4CH11_9HELO</name>
<organism evidence="1 2">
    <name type="scientific">Oculimacula yallundae</name>
    <dbReference type="NCBI Taxonomy" id="86028"/>
    <lineage>
        <taxon>Eukaryota</taxon>
        <taxon>Fungi</taxon>
        <taxon>Dikarya</taxon>
        <taxon>Ascomycota</taxon>
        <taxon>Pezizomycotina</taxon>
        <taxon>Leotiomycetes</taxon>
        <taxon>Helotiales</taxon>
        <taxon>Ploettnerulaceae</taxon>
        <taxon>Oculimacula</taxon>
    </lineage>
</organism>
<evidence type="ECO:0000313" key="2">
    <source>
        <dbReference type="Proteomes" id="UP001595075"/>
    </source>
</evidence>
<sequence>MAVDPNDPRMAEDKARYFPNPSSPLLKLDKSLLQHYLLQSTTRIIQFCPPILPWPSPFRGQTYRGFFVGPTAIAYLFYTLTLSPLTRTLSIEGKSPQEWAVAYLNLGQEDVPPLTDESCGITNEYLASNALKACVFKDEKYAKRVLDVLRDLKTDATWCEWLKGRAGATYLLRMMKHGLPDLSTEIQIVIKQMIEEILPQQPWSWDGRQYLGTVHGDIGIITQIVLSDPTYAPQLRDKLASLITQQGEDGNWPVVPDKDIGLVQFCHGAPGMIISLLAIRPYFPGLDQEIENAIVRGRQCIWERGLLVKEPNICHGITGNALPLEGEQREHFLAMATPDLVDEGVENERWEKDEDRYGVLWGEAGRAWVWAEEGRENVGEVEGRGEGRCPLFTDF</sequence>
<dbReference type="SUPFAM" id="SSF158745">
    <property type="entry name" value="LanC-like"/>
    <property type="match status" value="1"/>
</dbReference>
<dbReference type="InterPro" id="IPR012341">
    <property type="entry name" value="6hp_glycosidase-like_sf"/>
</dbReference>
<gene>
    <name evidence="1" type="ORF">VTL71DRAFT_16562</name>
</gene>
<evidence type="ECO:0000313" key="1">
    <source>
        <dbReference type="EMBL" id="KAL2068464.1"/>
    </source>
</evidence>
<accession>A0ABR4CH11</accession>
<dbReference type="Proteomes" id="UP001595075">
    <property type="component" value="Unassembled WGS sequence"/>
</dbReference>
<keyword evidence="2" id="KW-1185">Reference proteome</keyword>
<dbReference type="Gene3D" id="1.50.10.10">
    <property type="match status" value="1"/>
</dbReference>
<dbReference type="PANTHER" id="PTHR12736">
    <property type="entry name" value="LANC-LIKE PROTEIN"/>
    <property type="match status" value="1"/>
</dbReference>